<dbReference type="EMBL" id="BMGY01000001">
    <property type="protein sequence ID" value="GGH78488.1"/>
    <property type="molecule type" value="Genomic_DNA"/>
</dbReference>
<name>A0ABQ1ZVG4_9BACT</name>
<accession>A0ABQ1ZVG4</accession>
<keyword evidence="2" id="KW-1185">Reference proteome</keyword>
<sequence>MMRPVFKSRYKADLDEQQRRYYWSLTPHERLALAVRLNQQARMIYAVNPANPPLPTATIDGGRVLKSAAPLPRRGR</sequence>
<comment type="caution">
    <text evidence="1">The sequence shown here is derived from an EMBL/GenBank/DDBJ whole genome shotgun (WGS) entry which is preliminary data.</text>
</comment>
<reference evidence="2" key="1">
    <citation type="journal article" date="2019" name="Int. J. Syst. Evol. Microbiol.">
        <title>The Global Catalogue of Microorganisms (GCM) 10K type strain sequencing project: providing services to taxonomists for standard genome sequencing and annotation.</title>
        <authorList>
            <consortium name="The Broad Institute Genomics Platform"/>
            <consortium name="The Broad Institute Genome Sequencing Center for Infectious Disease"/>
            <person name="Wu L."/>
            <person name="Ma J."/>
        </authorList>
    </citation>
    <scope>NUCLEOTIDE SEQUENCE [LARGE SCALE GENOMIC DNA]</scope>
    <source>
        <strain evidence="2">CGMCC 1.14966</strain>
    </source>
</reference>
<organism evidence="1 2">
    <name type="scientific">Hymenobacter frigidus</name>
    <dbReference type="NCBI Taxonomy" id="1524095"/>
    <lineage>
        <taxon>Bacteria</taxon>
        <taxon>Pseudomonadati</taxon>
        <taxon>Bacteroidota</taxon>
        <taxon>Cytophagia</taxon>
        <taxon>Cytophagales</taxon>
        <taxon>Hymenobacteraceae</taxon>
        <taxon>Hymenobacter</taxon>
    </lineage>
</organism>
<evidence type="ECO:0000313" key="2">
    <source>
        <dbReference type="Proteomes" id="UP000637774"/>
    </source>
</evidence>
<evidence type="ECO:0000313" key="1">
    <source>
        <dbReference type="EMBL" id="GGH78488.1"/>
    </source>
</evidence>
<gene>
    <name evidence="1" type="ORF">GCM10011495_00780</name>
</gene>
<dbReference type="Proteomes" id="UP000637774">
    <property type="component" value="Unassembled WGS sequence"/>
</dbReference>
<proteinExistence type="predicted"/>
<protein>
    <submittedName>
        <fullName evidence="1">Uncharacterized protein</fullName>
    </submittedName>
</protein>